<comment type="caution">
    <text evidence="1">The sequence shown here is derived from an EMBL/GenBank/DDBJ whole genome shotgun (WGS) entry which is preliminary data.</text>
</comment>
<name>A0A7W0IDD3_9ACTN</name>
<evidence type="ECO:0000313" key="1">
    <source>
        <dbReference type="EMBL" id="MBA2951618.1"/>
    </source>
</evidence>
<organism evidence="1 2">
    <name type="scientific">Streptomyces himalayensis subsp. himalayensis</name>
    <dbReference type="NCBI Taxonomy" id="2756131"/>
    <lineage>
        <taxon>Bacteria</taxon>
        <taxon>Bacillati</taxon>
        <taxon>Actinomycetota</taxon>
        <taxon>Actinomycetes</taxon>
        <taxon>Kitasatosporales</taxon>
        <taxon>Streptomycetaceae</taxon>
        <taxon>Streptomyces</taxon>
        <taxon>Streptomyces himalayensis</taxon>
    </lineage>
</organism>
<dbReference type="EMBL" id="JACEHE010000050">
    <property type="protein sequence ID" value="MBA2951618.1"/>
    <property type="molecule type" value="Genomic_DNA"/>
</dbReference>
<dbReference type="AlphaFoldDB" id="A0A7W0IDD3"/>
<dbReference type="RefSeq" id="WP_181662530.1">
    <property type="nucleotide sequence ID" value="NZ_JACEHE010000050.1"/>
</dbReference>
<accession>A0A7W0IDD3</accession>
<protein>
    <submittedName>
        <fullName evidence="1">Uncharacterized protein</fullName>
    </submittedName>
</protein>
<dbReference type="Proteomes" id="UP000545761">
    <property type="component" value="Unassembled WGS sequence"/>
</dbReference>
<gene>
    <name evidence="1" type="ORF">H1D24_39165</name>
</gene>
<proteinExistence type="predicted"/>
<sequence length="85" mass="9055">MISPTRLLEAPLPQLLAEVGAELVDSRITDAAFTGAAVVADGRVLLSMPPGRPEWERDAVARALLGDVLRVPLPPLPSPYTLTEL</sequence>
<evidence type="ECO:0000313" key="2">
    <source>
        <dbReference type="Proteomes" id="UP000545761"/>
    </source>
</evidence>
<reference evidence="1 2" key="1">
    <citation type="submission" date="2020-07" db="EMBL/GenBank/DDBJ databases">
        <title>Streptomyces isolated from Indian soil.</title>
        <authorList>
            <person name="Mandal S."/>
            <person name="Maiti P.K."/>
        </authorList>
    </citation>
    <scope>NUCLEOTIDE SEQUENCE [LARGE SCALE GENOMIC DNA]</scope>
    <source>
        <strain evidence="1 2">PSKA28</strain>
    </source>
</reference>